<organism evidence="1 2">
    <name type="scientific">Portunus trituberculatus</name>
    <name type="common">Swimming crab</name>
    <name type="synonym">Neptunus trituberculatus</name>
    <dbReference type="NCBI Taxonomy" id="210409"/>
    <lineage>
        <taxon>Eukaryota</taxon>
        <taxon>Metazoa</taxon>
        <taxon>Ecdysozoa</taxon>
        <taxon>Arthropoda</taxon>
        <taxon>Crustacea</taxon>
        <taxon>Multicrustacea</taxon>
        <taxon>Malacostraca</taxon>
        <taxon>Eumalacostraca</taxon>
        <taxon>Eucarida</taxon>
        <taxon>Decapoda</taxon>
        <taxon>Pleocyemata</taxon>
        <taxon>Brachyura</taxon>
        <taxon>Eubrachyura</taxon>
        <taxon>Portunoidea</taxon>
        <taxon>Portunidae</taxon>
        <taxon>Portuninae</taxon>
        <taxon>Portunus</taxon>
    </lineage>
</organism>
<name>A0A5B7EP37_PORTR</name>
<proteinExistence type="predicted"/>
<keyword evidence="2" id="KW-1185">Reference proteome</keyword>
<evidence type="ECO:0000313" key="1">
    <source>
        <dbReference type="EMBL" id="MPC35942.1"/>
    </source>
</evidence>
<dbReference type="Proteomes" id="UP000324222">
    <property type="component" value="Unassembled WGS sequence"/>
</dbReference>
<dbReference type="AlphaFoldDB" id="A0A5B7EP37"/>
<evidence type="ECO:0000313" key="2">
    <source>
        <dbReference type="Proteomes" id="UP000324222"/>
    </source>
</evidence>
<accession>A0A5B7EP37</accession>
<gene>
    <name evidence="1" type="ORF">E2C01_029381</name>
</gene>
<dbReference type="EMBL" id="VSRR010003387">
    <property type="protein sequence ID" value="MPC35942.1"/>
    <property type="molecule type" value="Genomic_DNA"/>
</dbReference>
<protein>
    <submittedName>
        <fullName evidence="1">Uncharacterized protein</fullName>
    </submittedName>
</protein>
<comment type="caution">
    <text evidence="1">The sequence shown here is derived from an EMBL/GenBank/DDBJ whole genome shotgun (WGS) entry which is preliminary data.</text>
</comment>
<reference evidence="1 2" key="1">
    <citation type="submission" date="2019-05" db="EMBL/GenBank/DDBJ databases">
        <title>Another draft genome of Portunus trituberculatus and its Hox gene families provides insights of decapod evolution.</title>
        <authorList>
            <person name="Jeong J.-H."/>
            <person name="Song I."/>
            <person name="Kim S."/>
            <person name="Choi T."/>
            <person name="Kim D."/>
            <person name="Ryu S."/>
            <person name="Kim W."/>
        </authorList>
    </citation>
    <scope>NUCLEOTIDE SEQUENCE [LARGE SCALE GENOMIC DNA]</scope>
    <source>
        <tissue evidence="1">Muscle</tissue>
    </source>
</reference>
<sequence>MVSGEQDDNQPHRNCSNACLHFLGGSPPLQFSLDHHPLQVVRLAKLVGVTVDVQLTWQLRLHHSEVGGLHTLHAAQT</sequence>